<proteinExistence type="predicted"/>
<dbReference type="GO" id="GO:0005227">
    <property type="term" value="F:calcium-activated cation channel activity"/>
    <property type="evidence" value="ECO:0007669"/>
    <property type="project" value="InterPro"/>
</dbReference>
<name>A0A9R0UWN4_TRITD</name>
<feature type="transmembrane region" description="Helical" evidence="1">
    <location>
        <begin position="12"/>
        <end position="30"/>
    </location>
</feature>
<keyword evidence="1" id="KW-1133">Transmembrane helix</keyword>
<keyword evidence="1" id="KW-0812">Transmembrane</keyword>
<dbReference type="PANTHER" id="PTHR13018">
    <property type="entry name" value="PROBABLE MEMBRANE PROTEIN DUF221-RELATED"/>
    <property type="match status" value="1"/>
</dbReference>
<dbReference type="Gramene" id="TRITD1Av1G128960.2">
    <property type="protein sequence ID" value="TRITD1Av1G128960.2"/>
    <property type="gene ID" value="TRITD1Av1G128960"/>
</dbReference>
<evidence type="ECO:0000259" key="2">
    <source>
        <dbReference type="Pfam" id="PF13967"/>
    </source>
</evidence>
<gene>
    <name evidence="3" type="ORF">TRITD_1Av1G128960</name>
</gene>
<keyword evidence="4" id="KW-1185">Reference proteome</keyword>
<evidence type="ECO:0000256" key="1">
    <source>
        <dbReference type="SAM" id="Phobius"/>
    </source>
</evidence>
<feature type="transmembrane region" description="Helical" evidence="1">
    <location>
        <begin position="105"/>
        <end position="128"/>
    </location>
</feature>
<keyword evidence="1" id="KW-0472">Membrane</keyword>
<feature type="transmembrane region" description="Helical" evidence="1">
    <location>
        <begin position="154"/>
        <end position="173"/>
    </location>
</feature>
<dbReference type="GO" id="GO:0005886">
    <property type="term" value="C:plasma membrane"/>
    <property type="evidence" value="ECO:0007669"/>
    <property type="project" value="TreeGrafter"/>
</dbReference>
<sequence>MATLQDLGVSAFINILGAFVFLLLFAVLRIQPINDRVYFPKLYIAGKRAADHRGARRAINLNLCTYFKFLSWVPGALRMTQTELIHHAGLDSAVYLRIYTLGLKIFLPVMVVALLVLIPVNVSGGTLLNLRKDVMFSDIDKLSISNVSPGSNRFFIHLLMAYVFTFWTCFMLYKEYSNVAFMRLHFLASQKRCADQFTGDCQKHTSCVKPFDV</sequence>
<evidence type="ECO:0000313" key="4">
    <source>
        <dbReference type="Proteomes" id="UP000324705"/>
    </source>
</evidence>
<reference evidence="3 4" key="1">
    <citation type="submission" date="2017-09" db="EMBL/GenBank/DDBJ databases">
        <authorList>
            <consortium name="International Durum Wheat Genome Sequencing Consortium (IDWGSC)"/>
            <person name="Milanesi L."/>
        </authorList>
    </citation>
    <scope>NUCLEOTIDE SEQUENCE [LARGE SCALE GENOMIC DNA]</scope>
    <source>
        <strain evidence="4">cv. Svevo</strain>
    </source>
</reference>
<dbReference type="AlphaFoldDB" id="A0A9R0UWN4"/>
<dbReference type="Pfam" id="PF13967">
    <property type="entry name" value="RSN1_TM"/>
    <property type="match status" value="1"/>
</dbReference>
<dbReference type="Proteomes" id="UP000324705">
    <property type="component" value="Chromosome 1A"/>
</dbReference>
<dbReference type="InterPro" id="IPR045122">
    <property type="entry name" value="Csc1-like"/>
</dbReference>
<organism evidence="3 4">
    <name type="scientific">Triticum turgidum subsp. durum</name>
    <name type="common">Durum wheat</name>
    <name type="synonym">Triticum durum</name>
    <dbReference type="NCBI Taxonomy" id="4567"/>
    <lineage>
        <taxon>Eukaryota</taxon>
        <taxon>Viridiplantae</taxon>
        <taxon>Streptophyta</taxon>
        <taxon>Embryophyta</taxon>
        <taxon>Tracheophyta</taxon>
        <taxon>Spermatophyta</taxon>
        <taxon>Magnoliopsida</taxon>
        <taxon>Liliopsida</taxon>
        <taxon>Poales</taxon>
        <taxon>Poaceae</taxon>
        <taxon>BOP clade</taxon>
        <taxon>Pooideae</taxon>
        <taxon>Triticodae</taxon>
        <taxon>Triticeae</taxon>
        <taxon>Triticinae</taxon>
        <taxon>Triticum</taxon>
    </lineage>
</organism>
<accession>A0A9R0UWN4</accession>
<evidence type="ECO:0000313" key="3">
    <source>
        <dbReference type="EMBL" id="VAH05708.1"/>
    </source>
</evidence>
<dbReference type="InterPro" id="IPR032880">
    <property type="entry name" value="CSC1/OSCA1-like_N"/>
</dbReference>
<dbReference type="EMBL" id="LT934111">
    <property type="protein sequence ID" value="VAH05708.1"/>
    <property type="molecule type" value="Genomic_DNA"/>
</dbReference>
<dbReference type="PANTHER" id="PTHR13018:SF98">
    <property type="entry name" value="TO DEHYDRATION PROTEIN, PUTATIVE, EXPRESSED-RELATED"/>
    <property type="match status" value="1"/>
</dbReference>
<feature type="domain" description="CSC1/OSCA1-like N-terminal transmembrane" evidence="2">
    <location>
        <begin position="7"/>
        <end position="175"/>
    </location>
</feature>
<protein>
    <recommendedName>
        <fullName evidence="2">CSC1/OSCA1-like N-terminal transmembrane domain-containing protein</fullName>
    </recommendedName>
</protein>